<dbReference type="InterPro" id="IPR024344">
    <property type="entry name" value="MDMPI_metal-binding"/>
</dbReference>
<organism evidence="3 4">
    <name type="scientific">Actinomycetospora endophytica</name>
    <dbReference type="NCBI Taxonomy" id="2291215"/>
    <lineage>
        <taxon>Bacteria</taxon>
        <taxon>Bacillati</taxon>
        <taxon>Actinomycetota</taxon>
        <taxon>Actinomycetes</taxon>
        <taxon>Pseudonocardiales</taxon>
        <taxon>Pseudonocardiaceae</taxon>
        <taxon>Actinomycetospora</taxon>
    </lineage>
</organism>
<dbReference type="NCBIfam" id="TIGR03083">
    <property type="entry name" value="maleylpyruvate isomerase family mycothiol-dependent enzyme"/>
    <property type="match status" value="1"/>
</dbReference>
<gene>
    <name evidence="3" type="ORF">LQ327_03265</name>
</gene>
<evidence type="ECO:0000256" key="1">
    <source>
        <dbReference type="SAM" id="MobiDB-lite"/>
    </source>
</evidence>
<feature type="region of interest" description="Disordered" evidence="1">
    <location>
        <begin position="210"/>
        <end position="235"/>
    </location>
</feature>
<accession>A0ABS8P2D6</accession>
<dbReference type="Proteomes" id="UP001199469">
    <property type="component" value="Unassembled WGS sequence"/>
</dbReference>
<evidence type="ECO:0000313" key="3">
    <source>
        <dbReference type="EMBL" id="MCD2192415.1"/>
    </source>
</evidence>
<dbReference type="EMBL" id="JAJNDB010000001">
    <property type="protein sequence ID" value="MCD2192415.1"/>
    <property type="molecule type" value="Genomic_DNA"/>
</dbReference>
<evidence type="ECO:0000313" key="4">
    <source>
        <dbReference type="Proteomes" id="UP001199469"/>
    </source>
</evidence>
<feature type="region of interest" description="Disordered" evidence="1">
    <location>
        <begin position="155"/>
        <end position="178"/>
    </location>
</feature>
<proteinExistence type="predicted"/>
<comment type="caution">
    <text evidence="3">The sequence shown here is derived from an EMBL/GenBank/DDBJ whole genome shotgun (WGS) entry which is preliminary data.</text>
</comment>
<keyword evidence="3" id="KW-0413">Isomerase</keyword>
<name>A0ABS8P2D6_9PSEU</name>
<feature type="compositionally biased region" description="Basic and acidic residues" evidence="1">
    <location>
        <begin position="160"/>
        <end position="170"/>
    </location>
</feature>
<dbReference type="InterPro" id="IPR034660">
    <property type="entry name" value="DinB/YfiT-like"/>
</dbReference>
<dbReference type="RefSeq" id="WP_230730091.1">
    <property type="nucleotide sequence ID" value="NZ_JAJNDB010000001.1"/>
</dbReference>
<protein>
    <submittedName>
        <fullName evidence="3">Maleylpyruvate isomerase family mycothiol-dependent enzyme</fullName>
    </submittedName>
</protein>
<dbReference type="GO" id="GO:0016853">
    <property type="term" value="F:isomerase activity"/>
    <property type="evidence" value="ECO:0007669"/>
    <property type="project" value="UniProtKB-KW"/>
</dbReference>
<evidence type="ECO:0000259" key="2">
    <source>
        <dbReference type="Pfam" id="PF11716"/>
    </source>
</evidence>
<reference evidence="3 4" key="1">
    <citation type="submission" date="2021-11" db="EMBL/GenBank/DDBJ databases">
        <title>Draft genome sequence of Actinomycetospora sp. SF1 isolated from the rhizosphere soil.</title>
        <authorList>
            <person name="Duangmal K."/>
            <person name="Chantavorakit T."/>
        </authorList>
    </citation>
    <scope>NUCLEOTIDE SEQUENCE [LARGE SCALE GENOMIC DNA]</scope>
    <source>
        <strain evidence="3 4">TBRC 5722</strain>
    </source>
</reference>
<dbReference type="Gene3D" id="1.20.120.450">
    <property type="entry name" value="dinb family like domain"/>
    <property type="match status" value="1"/>
</dbReference>
<dbReference type="SUPFAM" id="SSF109854">
    <property type="entry name" value="DinB/YfiT-like putative metalloenzymes"/>
    <property type="match status" value="1"/>
</dbReference>
<dbReference type="InterPro" id="IPR017517">
    <property type="entry name" value="Maleyloyr_isom"/>
</dbReference>
<feature type="domain" description="Mycothiol-dependent maleylpyruvate isomerase metal-binding" evidence="2">
    <location>
        <begin position="7"/>
        <end position="100"/>
    </location>
</feature>
<dbReference type="Pfam" id="PF11716">
    <property type="entry name" value="MDMPI_N"/>
    <property type="match status" value="1"/>
</dbReference>
<sequence length="235" mass="25575">MLDDAYRSAHGRVAALVTGLGEPELAWTVPACPDWTVRDLVAHLVGTAADVTARRTEGMPGPAWAAAQIARLEGRPVAELLTEWEEHAPGTAEAIEDRRVPAGVLHDLLVHEGDLVEALGASQPPWDGWANAARLVVRQVVRGIRGSHSLVVRSAGTEWRSPDDPGERRGPSAGAAAATRSTVTVDFYELYRGLHSRRSRAQMRRWEWDGSPEPWVDALPMFGPRDDEQPVPLPG</sequence>
<keyword evidence="4" id="KW-1185">Reference proteome</keyword>